<organism evidence="1">
    <name type="scientific">Lepeophtheirus salmonis</name>
    <name type="common">Salmon louse</name>
    <name type="synonym">Caligus salmonis</name>
    <dbReference type="NCBI Taxonomy" id="72036"/>
    <lineage>
        <taxon>Eukaryota</taxon>
        <taxon>Metazoa</taxon>
        <taxon>Ecdysozoa</taxon>
        <taxon>Arthropoda</taxon>
        <taxon>Crustacea</taxon>
        <taxon>Multicrustacea</taxon>
        <taxon>Hexanauplia</taxon>
        <taxon>Copepoda</taxon>
        <taxon>Siphonostomatoida</taxon>
        <taxon>Caligidae</taxon>
        <taxon>Lepeophtheirus</taxon>
    </lineage>
</organism>
<evidence type="ECO:0000313" key="1">
    <source>
        <dbReference type="EMBL" id="CDW36215.1"/>
    </source>
</evidence>
<feature type="non-terminal residue" evidence="1">
    <location>
        <position position="1"/>
    </location>
</feature>
<protein>
    <submittedName>
        <fullName evidence="1">Uncharacterized protein</fullName>
    </submittedName>
</protein>
<reference evidence="1" key="1">
    <citation type="submission" date="2014-05" db="EMBL/GenBank/DDBJ databases">
        <authorList>
            <person name="Chronopoulou M."/>
        </authorList>
    </citation>
    <scope>NUCLEOTIDE SEQUENCE</scope>
    <source>
        <tissue evidence="1">Whole organism</tissue>
    </source>
</reference>
<dbReference type="EMBL" id="HACA01018854">
    <property type="protein sequence ID" value="CDW36215.1"/>
    <property type="molecule type" value="Transcribed_RNA"/>
</dbReference>
<name>A0A0K2UDS6_LEPSM</name>
<sequence length="57" mass="6627">ICLTSDNCHFDLLILLGEYVFTSNITAGYRTLLCAREYNHQLVIFNKKVKNYIINIC</sequence>
<proteinExistence type="predicted"/>
<dbReference type="AlphaFoldDB" id="A0A0K2UDS6"/>
<accession>A0A0K2UDS6</accession>